<sequence length="282" mass="32467">MAPFTPPFYNTACDYFGPYTVKIGKNKTTKHYGVIFTCLNTRAVHLELSVDCSSMEFLQVLRRFFAIRGCPRLIQSDNGTQMVGAERQLREMVKGWSRDDLKEFYAERQVIWKFVTPLAPHQNGCAEALVKSCKHAIRKSIGDQHLTPLEFYTCLQEIANLVNERPIGRHPNDPDDGNYICPHDILLRRASNTEFHKDRSAPVRIPDIELSLCNKLSIRSGRTGRRLSCFGSEKEMESPPPRCKDRRCCGLSRSELRPRKVEHRQSHRGSSRSRWKSTKRQS</sequence>
<dbReference type="PANTHER" id="PTHR47331">
    <property type="entry name" value="PHD-TYPE DOMAIN-CONTAINING PROTEIN"/>
    <property type="match status" value="1"/>
</dbReference>
<feature type="domain" description="Integrase catalytic" evidence="2">
    <location>
        <begin position="2"/>
        <end position="190"/>
    </location>
</feature>
<evidence type="ECO:0000259" key="2">
    <source>
        <dbReference type="PROSITE" id="PS50994"/>
    </source>
</evidence>
<feature type="region of interest" description="Disordered" evidence="1">
    <location>
        <begin position="258"/>
        <end position="282"/>
    </location>
</feature>
<gene>
    <name evidence="4" type="primary">LOC106821357</name>
</gene>
<dbReference type="Gene3D" id="3.30.420.10">
    <property type="entry name" value="Ribonuclease H-like superfamily/Ribonuclease H"/>
    <property type="match status" value="1"/>
</dbReference>
<protein>
    <submittedName>
        <fullName evidence="4">Uncharacterized protein LOC106821357</fullName>
    </submittedName>
</protein>
<evidence type="ECO:0000313" key="3">
    <source>
        <dbReference type="Proteomes" id="UP000695022"/>
    </source>
</evidence>
<feature type="compositionally biased region" description="Basic residues" evidence="1">
    <location>
        <begin position="260"/>
        <end position="282"/>
    </location>
</feature>
<evidence type="ECO:0000256" key="1">
    <source>
        <dbReference type="SAM" id="MobiDB-lite"/>
    </source>
</evidence>
<dbReference type="Proteomes" id="UP000695022">
    <property type="component" value="Unplaced"/>
</dbReference>
<dbReference type="PROSITE" id="PS50994">
    <property type="entry name" value="INTEGRASE"/>
    <property type="match status" value="1"/>
</dbReference>
<dbReference type="GeneID" id="106821357"/>
<dbReference type="InterPro" id="IPR012337">
    <property type="entry name" value="RNaseH-like_sf"/>
</dbReference>
<dbReference type="PANTHER" id="PTHR47331:SF1">
    <property type="entry name" value="GAG-LIKE PROTEIN"/>
    <property type="match status" value="1"/>
</dbReference>
<dbReference type="InterPro" id="IPR001584">
    <property type="entry name" value="Integrase_cat-core"/>
</dbReference>
<evidence type="ECO:0000313" key="4">
    <source>
        <dbReference type="RefSeq" id="XP_014681609.1"/>
    </source>
</evidence>
<dbReference type="SUPFAM" id="SSF53098">
    <property type="entry name" value="Ribonuclease H-like"/>
    <property type="match status" value="1"/>
</dbReference>
<keyword evidence="3" id="KW-1185">Reference proteome</keyword>
<name>A0ABM1FAY8_PRICU</name>
<proteinExistence type="predicted"/>
<accession>A0ABM1FAY8</accession>
<dbReference type="RefSeq" id="XP_014681609.1">
    <property type="nucleotide sequence ID" value="XM_014826123.1"/>
</dbReference>
<organism evidence="3 4">
    <name type="scientific">Priapulus caudatus</name>
    <name type="common">Priapulid worm</name>
    <dbReference type="NCBI Taxonomy" id="37621"/>
    <lineage>
        <taxon>Eukaryota</taxon>
        <taxon>Metazoa</taxon>
        <taxon>Ecdysozoa</taxon>
        <taxon>Scalidophora</taxon>
        <taxon>Priapulida</taxon>
        <taxon>Priapulimorpha</taxon>
        <taxon>Priapulimorphida</taxon>
        <taxon>Priapulidae</taxon>
        <taxon>Priapulus</taxon>
    </lineage>
</organism>
<reference evidence="4" key="1">
    <citation type="submission" date="2025-08" db="UniProtKB">
        <authorList>
            <consortium name="RefSeq"/>
        </authorList>
    </citation>
    <scope>IDENTIFICATION</scope>
</reference>
<dbReference type="InterPro" id="IPR036397">
    <property type="entry name" value="RNaseH_sf"/>
</dbReference>